<protein>
    <submittedName>
        <fullName evidence="1">Uncharacterized protein</fullName>
    </submittedName>
</protein>
<accession>A0A4R2LKD4</accession>
<comment type="caution">
    <text evidence="1">The sequence shown here is derived from an EMBL/GenBank/DDBJ whole genome shotgun (WGS) entry which is preliminary data.</text>
</comment>
<sequence>MKREQIRAPASFRQASCLKPACFHRKMGVHAGVKERSMQSEKCYIYEADNLAYTKRTMSHIRDK</sequence>
<dbReference type="RefSeq" id="WP_131927432.1">
    <property type="nucleotide sequence ID" value="NZ_SLXB01000032.1"/>
</dbReference>
<organism evidence="1 2">
    <name type="scientific">Prevotella heparinolytica</name>
    <dbReference type="NCBI Taxonomy" id="28113"/>
    <lineage>
        <taxon>Bacteria</taxon>
        <taxon>Pseudomonadati</taxon>
        <taxon>Bacteroidota</taxon>
        <taxon>Bacteroidia</taxon>
        <taxon>Bacteroidales</taxon>
        <taxon>Bacteroidaceae</taxon>
        <taxon>Bacteroides</taxon>
    </lineage>
</organism>
<dbReference type="EMBL" id="SLXB01000032">
    <property type="protein sequence ID" value="TCO87420.1"/>
    <property type="molecule type" value="Genomic_DNA"/>
</dbReference>
<proteinExistence type="predicted"/>
<dbReference type="AlphaFoldDB" id="A0A4R2LKD4"/>
<gene>
    <name evidence="1" type="ORF">EV202_1326</name>
</gene>
<evidence type="ECO:0000313" key="1">
    <source>
        <dbReference type="EMBL" id="TCO87420.1"/>
    </source>
</evidence>
<name>A0A4R2LKD4_9BACE</name>
<reference evidence="1 2" key="1">
    <citation type="submission" date="2019-03" db="EMBL/GenBank/DDBJ databases">
        <title>Genomic Encyclopedia of Type Strains, Phase IV (KMG-IV): sequencing the most valuable type-strain genomes for metagenomic binning, comparative biology and taxonomic classification.</title>
        <authorList>
            <person name="Goeker M."/>
        </authorList>
    </citation>
    <scope>NUCLEOTIDE SEQUENCE [LARGE SCALE GENOMIC DNA]</scope>
    <source>
        <strain evidence="1 2">DSM 23917</strain>
    </source>
</reference>
<evidence type="ECO:0000313" key="2">
    <source>
        <dbReference type="Proteomes" id="UP000295600"/>
    </source>
</evidence>
<dbReference type="Proteomes" id="UP000295600">
    <property type="component" value="Unassembled WGS sequence"/>
</dbReference>